<sequence>MRSALDQVIVDVDVASTSMMPPNFEKFRKEVRLFVNISPHHVLLDPLRIRIFVDAKLFEESWNSSGLEYVLGKAAGNAAATRATVLTRVCKYEDSNPCPENSLCLVRRDRYDFSCICKFGFSNSSNHLGLVCSRRRLCLDEGTDSPATSGCECPAYFAGEYCQINVSRLALTTLMLGIMVLMILRNLRDCLSNFKRQPRQATKVEAIIDEIVEDGQIKRKTTYSHIHKRSVIV</sequence>
<accession>A0AAJ6QVJ9</accession>
<protein>
    <submittedName>
        <fullName evidence="3">Uncharacterized protein LOC100909227</fullName>
    </submittedName>
</protein>
<organism evidence="2 3">
    <name type="scientific">Galendromus occidentalis</name>
    <name type="common">western predatory mite</name>
    <dbReference type="NCBI Taxonomy" id="34638"/>
    <lineage>
        <taxon>Eukaryota</taxon>
        <taxon>Metazoa</taxon>
        <taxon>Ecdysozoa</taxon>
        <taxon>Arthropoda</taxon>
        <taxon>Chelicerata</taxon>
        <taxon>Arachnida</taxon>
        <taxon>Acari</taxon>
        <taxon>Parasitiformes</taxon>
        <taxon>Mesostigmata</taxon>
        <taxon>Gamasina</taxon>
        <taxon>Phytoseioidea</taxon>
        <taxon>Phytoseiidae</taxon>
        <taxon>Typhlodrominae</taxon>
        <taxon>Galendromus</taxon>
    </lineage>
</organism>
<evidence type="ECO:0000313" key="3">
    <source>
        <dbReference type="RefSeq" id="XP_003745200.1"/>
    </source>
</evidence>
<proteinExistence type="predicted"/>
<evidence type="ECO:0000259" key="1">
    <source>
        <dbReference type="PROSITE" id="PS00022"/>
    </source>
</evidence>
<dbReference type="AlphaFoldDB" id="A0AAJ6QVJ9"/>
<keyword evidence="2" id="KW-1185">Reference proteome</keyword>
<dbReference type="GeneID" id="100909227"/>
<dbReference type="RefSeq" id="XP_003745200.1">
    <property type="nucleotide sequence ID" value="XM_003745152.1"/>
</dbReference>
<dbReference type="InterPro" id="IPR000742">
    <property type="entry name" value="EGF"/>
</dbReference>
<gene>
    <name evidence="3" type="primary">LOC100909227</name>
</gene>
<dbReference type="Proteomes" id="UP000694867">
    <property type="component" value="Unplaced"/>
</dbReference>
<name>A0AAJ6QVJ9_9ACAR</name>
<feature type="domain" description="EGF-like" evidence="1">
    <location>
        <begin position="151"/>
        <end position="162"/>
    </location>
</feature>
<reference evidence="3" key="1">
    <citation type="submission" date="2025-08" db="UniProtKB">
        <authorList>
            <consortium name="RefSeq"/>
        </authorList>
    </citation>
    <scope>IDENTIFICATION</scope>
</reference>
<evidence type="ECO:0000313" key="2">
    <source>
        <dbReference type="Proteomes" id="UP000694867"/>
    </source>
</evidence>
<dbReference type="PROSITE" id="PS00022">
    <property type="entry name" value="EGF_1"/>
    <property type="match status" value="1"/>
</dbReference>
<dbReference type="KEGG" id="goe:100909227"/>